<proteinExistence type="predicted"/>
<feature type="region of interest" description="Disordered" evidence="6">
    <location>
        <begin position="1"/>
        <end position="26"/>
    </location>
</feature>
<sequence>MSSITISDSEEAEVPDPSEPQKPQDQVAVSLLDKLRAPLRSELSRKRKIEKPSTTGNKRHKAGVTNTTDPKSITPAARVKEFPDECLAVRSGKLFCTACREEIALKKSTIKNHISCGDKHQKSKKRLQSKAAKERDLTELLTSYDKEVHPAGSSVSMEDRVYRAKVVEQFLYAGIPISKLDNLRNLLEENALRLTHSSHMMDYIPPLLKKEKQAVRQAIEGKNVSVCFDGTSRLGEALAIVIRYCSEWTIKQKLVRLSMLAKSLRGEEVAREVLSALSTELGIPSQKLLAFMRDCASVNNVAVTTLSVMYPSAMDIGCFSHTLNRVGEKFHVPTLDKFMKHWEQMFKHSHKSRLMWRERTGKAIVTYSATRWWSKWECVKQVLELFGDVPDFIKDLALSDTAPKSKEKLQHLLLTSTKELLLELAVTVDAGEPIVKATYKLEGDGPVALECYEVICSIKAAIQVSHLPNTYAIAKKLASPSMPENKLVDYAKSCVKPAYDYFEQKIDVDLRPVVDAFKAARLFLPTKVNNLKPDASTVNTLRAFKFFDNEETLKQLKSELPTYLALTEDVVEVDPLLWWKQNSNKVPFWADACRKVLLCQPSSASVERVFSLLNQFNSQQQAALEDYVELALMIRYNKSDSEQSVD</sequence>
<dbReference type="Pfam" id="PF05699">
    <property type="entry name" value="Dimer_Tnp_hAT"/>
    <property type="match status" value="1"/>
</dbReference>
<feature type="region of interest" description="Disordered" evidence="6">
    <location>
        <begin position="38"/>
        <end position="72"/>
    </location>
</feature>
<dbReference type="PANTHER" id="PTHR46481">
    <property type="entry name" value="ZINC FINGER BED DOMAIN-CONTAINING PROTEIN 4"/>
    <property type="match status" value="1"/>
</dbReference>
<evidence type="ECO:0000256" key="2">
    <source>
        <dbReference type="ARBA" id="ARBA00022723"/>
    </source>
</evidence>
<feature type="domain" description="HAT C-terminal dimerisation" evidence="7">
    <location>
        <begin position="570"/>
        <end position="634"/>
    </location>
</feature>
<name>A0A1X7TFE2_AMPQE</name>
<keyword evidence="2" id="KW-0479">Metal-binding</keyword>
<dbReference type="OMA" id="FATHFED"/>
<evidence type="ECO:0000256" key="4">
    <source>
        <dbReference type="ARBA" id="ARBA00022833"/>
    </source>
</evidence>
<evidence type="ECO:0000256" key="6">
    <source>
        <dbReference type="SAM" id="MobiDB-lite"/>
    </source>
</evidence>
<dbReference type="InterPro" id="IPR052035">
    <property type="entry name" value="ZnF_BED_domain_contain"/>
</dbReference>
<evidence type="ECO:0000256" key="5">
    <source>
        <dbReference type="ARBA" id="ARBA00023242"/>
    </source>
</evidence>
<evidence type="ECO:0000256" key="3">
    <source>
        <dbReference type="ARBA" id="ARBA00022771"/>
    </source>
</evidence>
<reference evidence="8" key="1">
    <citation type="submission" date="2017-05" db="UniProtKB">
        <authorList>
            <consortium name="EnsemblMetazoa"/>
        </authorList>
    </citation>
    <scope>IDENTIFICATION</scope>
</reference>
<dbReference type="GO" id="GO:0046983">
    <property type="term" value="F:protein dimerization activity"/>
    <property type="evidence" value="ECO:0007669"/>
    <property type="project" value="InterPro"/>
</dbReference>
<keyword evidence="4" id="KW-0862">Zinc</keyword>
<accession>A0A1X7TFE2</accession>
<keyword evidence="3" id="KW-0863">Zinc-finger</keyword>
<comment type="subcellular location">
    <subcellularLocation>
        <location evidence="1">Nucleus</location>
    </subcellularLocation>
</comment>
<dbReference type="AlphaFoldDB" id="A0A1X7TFE2"/>
<dbReference type="InterPro" id="IPR012337">
    <property type="entry name" value="RNaseH-like_sf"/>
</dbReference>
<protein>
    <recommendedName>
        <fullName evidence="7">HAT C-terminal dimerisation domain-containing protein</fullName>
    </recommendedName>
</protein>
<dbReference type="InterPro" id="IPR008906">
    <property type="entry name" value="HATC_C_dom"/>
</dbReference>
<dbReference type="InParanoid" id="A0A1X7TFE2"/>
<organism evidence="8">
    <name type="scientific">Amphimedon queenslandica</name>
    <name type="common">Sponge</name>
    <dbReference type="NCBI Taxonomy" id="400682"/>
    <lineage>
        <taxon>Eukaryota</taxon>
        <taxon>Metazoa</taxon>
        <taxon>Porifera</taxon>
        <taxon>Demospongiae</taxon>
        <taxon>Heteroscleromorpha</taxon>
        <taxon>Haplosclerida</taxon>
        <taxon>Niphatidae</taxon>
        <taxon>Amphimedon</taxon>
    </lineage>
</organism>
<dbReference type="EnsemblMetazoa" id="Aqu2.1.13370_001">
    <property type="protein sequence ID" value="Aqu2.1.13370_001"/>
    <property type="gene ID" value="Aqu2.1.13370"/>
</dbReference>
<dbReference type="SUPFAM" id="SSF53098">
    <property type="entry name" value="Ribonuclease H-like"/>
    <property type="match status" value="1"/>
</dbReference>
<evidence type="ECO:0000259" key="7">
    <source>
        <dbReference type="Pfam" id="PF05699"/>
    </source>
</evidence>
<dbReference type="GO" id="GO:0005634">
    <property type="term" value="C:nucleus"/>
    <property type="evidence" value="ECO:0007669"/>
    <property type="project" value="UniProtKB-SubCell"/>
</dbReference>
<keyword evidence="5" id="KW-0539">Nucleus</keyword>
<evidence type="ECO:0000313" key="8">
    <source>
        <dbReference type="EnsemblMetazoa" id="Aqu2.1.13370_001"/>
    </source>
</evidence>
<evidence type="ECO:0000256" key="1">
    <source>
        <dbReference type="ARBA" id="ARBA00004123"/>
    </source>
</evidence>
<dbReference type="GO" id="GO:0008270">
    <property type="term" value="F:zinc ion binding"/>
    <property type="evidence" value="ECO:0007669"/>
    <property type="project" value="UniProtKB-KW"/>
</dbReference>
<dbReference type="PANTHER" id="PTHR46481:SF10">
    <property type="entry name" value="ZINC FINGER BED DOMAIN-CONTAINING PROTEIN 39"/>
    <property type="match status" value="1"/>
</dbReference>
<dbReference type="STRING" id="400682.A0A1X7TFE2"/>